<dbReference type="CDD" id="cd01156">
    <property type="entry name" value="IVD"/>
    <property type="match status" value="1"/>
</dbReference>
<keyword evidence="7 11" id="KW-0274">FAD</keyword>
<name>A0ABP2CQL5_9GAMM</name>
<dbReference type="Proteomes" id="UP000016543">
    <property type="component" value="Unassembled WGS sequence"/>
</dbReference>
<dbReference type="Gene3D" id="1.20.140.10">
    <property type="entry name" value="Butyryl-CoA Dehydrogenase, subunit A, domain 3"/>
    <property type="match status" value="1"/>
</dbReference>
<evidence type="ECO:0000256" key="3">
    <source>
        <dbReference type="ARBA" id="ARBA00009347"/>
    </source>
</evidence>
<comment type="catalytic activity">
    <reaction evidence="10">
        <text>3-methylbutanoyl-CoA + oxidized [electron-transfer flavoprotein] + H(+) = 3-methylbut-2-enoyl-CoA + reduced [electron-transfer flavoprotein]</text>
        <dbReference type="Rhea" id="RHEA:12276"/>
        <dbReference type="Rhea" id="RHEA-COMP:10685"/>
        <dbReference type="Rhea" id="RHEA-COMP:10686"/>
        <dbReference type="ChEBI" id="CHEBI:15378"/>
        <dbReference type="ChEBI" id="CHEBI:57344"/>
        <dbReference type="ChEBI" id="CHEBI:57345"/>
        <dbReference type="ChEBI" id="CHEBI:57692"/>
        <dbReference type="ChEBI" id="CHEBI:58307"/>
        <dbReference type="EC" id="1.3.8.4"/>
    </reaction>
</comment>
<reference evidence="15 16" key="1">
    <citation type="submission" date="2006-01" db="EMBL/GenBank/DDBJ databases">
        <authorList>
            <person name="Brettar I."/>
            <person name="Hofle M."/>
            <person name="Ferriera S."/>
            <person name="Johnson J."/>
            <person name="Kravitz S."/>
            <person name="Halpern A."/>
            <person name="Remington K."/>
            <person name="Beeson K."/>
            <person name="Tran B."/>
            <person name="Rogers Y.-H."/>
            <person name="Friedman R."/>
            <person name="Venter J.C."/>
        </authorList>
    </citation>
    <scope>NUCLEOTIDE SEQUENCE [LARGE SCALE GENOMIC DNA]</scope>
    <source>
        <strain evidence="15 16">OS145</strain>
    </source>
</reference>
<evidence type="ECO:0000259" key="13">
    <source>
        <dbReference type="Pfam" id="PF02770"/>
    </source>
</evidence>
<dbReference type="InterPro" id="IPR006091">
    <property type="entry name" value="Acyl-CoA_Oxase/DH_mid-dom"/>
</dbReference>
<dbReference type="Pfam" id="PF02771">
    <property type="entry name" value="Acyl-CoA_dh_N"/>
    <property type="match status" value="1"/>
</dbReference>
<gene>
    <name evidence="15" type="ORF">OS145_12904</name>
</gene>
<organism evidence="15 16">
    <name type="scientific">Idiomarina baltica OS145</name>
    <dbReference type="NCBI Taxonomy" id="314276"/>
    <lineage>
        <taxon>Bacteria</taxon>
        <taxon>Pseudomonadati</taxon>
        <taxon>Pseudomonadota</taxon>
        <taxon>Gammaproteobacteria</taxon>
        <taxon>Alteromonadales</taxon>
        <taxon>Idiomarinaceae</taxon>
        <taxon>Idiomarina</taxon>
    </lineage>
</organism>
<comment type="caution">
    <text evidence="15">The sequence shown here is derived from an EMBL/GenBank/DDBJ whole genome shotgun (WGS) entry which is preliminary data.</text>
</comment>
<dbReference type="EMBL" id="AAMX01000008">
    <property type="protein sequence ID" value="EAQ32130.1"/>
    <property type="molecule type" value="Genomic_DNA"/>
</dbReference>
<feature type="domain" description="Acyl-CoA oxidase/dehydrogenase middle" evidence="13">
    <location>
        <begin position="129"/>
        <end position="223"/>
    </location>
</feature>
<keyword evidence="16" id="KW-1185">Reference proteome</keyword>
<feature type="domain" description="Acyl-CoA dehydrogenase/oxidase N-terminal" evidence="14">
    <location>
        <begin position="14"/>
        <end position="125"/>
    </location>
</feature>
<dbReference type="PANTHER" id="PTHR43884">
    <property type="entry name" value="ACYL-COA DEHYDROGENASE"/>
    <property type="match status" value="1"/>
</dbReference>
<proteinExistence type="inferred from homology"/>
<evidence type="ECO:0000259" key="14">
    <source>
        <dbReference type="Pfam" id="PF02771"/>
    </source>
</evidence>
<dbReference type="Pfam" id="PF02770">
    <property type="entry name" value="Acyl-CoA_dh_M"/>
    <property type="match status" value="1"/>
</dbReference>
<dbReference type="EC" id="1.3.8.4" evidence="4"/>
<dbReference type="InterPro" id="IPR037069">
    <property type="entry name" value="AcylCoA_DH/ox_N_sf"/>
</dbReference>
<evidence type="ECO:0000313" key="16">
    <source>
        <dbReference type="Proteomes" id="UP000016543"/>
    </source>
</evidence>
<accession>A0ABP2CQL5</accession>
<evidence type="ECO:0000256" key="4">
    <source>
        <dbReference type="ARBA" id="ARBA00012044"/>
    </source>
</evidence>
<dbReference type="InterPro" id="IPR036250">
    <property type="entry name" value="AcylCo_DH-like_C"/>
</dbReference>
<dbReference type="InterPro" id="IPR009100">
    <property type="entry name" value="AcylCoA_DH/oxidase_NM_dom_sf"/>
</dbReference>
<dbReference type="Gene3D" id="1.10.540.10">
    <property type="entry name" value="Acyl-CoA dehydrogenase/oxidase, N-terminal domain"/>
    <property type="match status" value="1"/>
</dbReference>
<evidence type="ECO:0000256" key="10">
    <source>
        <dbReference type="ARBA" id="ARBA00052875"/>
    </source>
</evidence>
<protein>
    <recommendedName>
        <fullName evidence="5">Isovaleryl-CoA dehydrogenase, mitochondrial</fullName>
        <ecNumber evidence="4">1.3.8.4</ecNumber>
    </recommendedName>
</protein>
<keyword evidence="9 11" id="KW-0560">Oxidoreductase</keyword>
<evidence type="ECO:0000256" key="9">
    <source>
        <dbReference type="ARBA" id="ARBA00023002"/>
    </source>
</evidence>
<dbReference type="InterPro" id="IPR046373">
    <property type="entry name" value="Acyl-CoA_Oxase/DH_mid-dom_sf"/>
</dbReference>
<evidence type="ECO:0000256" key="7">
    <source>
        <dbReference type="ARBA" id="ARBA00022827"/>
    </source>
</evidence>
<dbReference type="PROSITE" id="PS00072">
    <property type="entry name" value="ACYL_COA_DH_1"/>
    <property type="match status" value="1"/>
</dbReference>
<comment type="cofactor">
    <cofactor evidence="1 11">
        <name>FAD</name>
        <dbReference type="ChEBI" id="CHEBI:57692"/>
    </cofactor>
</comment>
<dbReference type="PANTHER" id="PTHR43884:SF12">
    <property type="entry name" value="ISOVALERYL-COA DEHYDROGENASE, MITOCHONDRIAL-RELATED"/>
    <property type="match status" value="1"/>
</dbReference>
<dbReference type="RefSeq" id="WP_006955268.1">
    <property type="nucleotide sequence ID" value="NZ_CH672404.1"/>
</dbReference>
<sequence>MITQFNSFNFGLGETADMLREAVNAFARDEIAPRAAEIDEANEFPSDLWRKLGDMGLLGLTVDEQYGGSGMGYLEHVIAMEEISRASASVGLSYGAHSNLCVNQIARNGNEEQKQKYLPKLCTGEHVGALAMSEPNAGSDVVSMKLKAEKKGDKYVLNGNKMWITNGPDADVFVIYAKTDAEKASRGITAFIVEKNTPGFSQAQKLDKLGMRGSNTCELVFEDAEVPAENILGELNGGVEVLMSGLDYERAVLAAGPLGIMQACLDAVVPYIHDRNQFGKAIGEFQLVQGKVADMYTRTNAARAYVYAVAQSCDRGETTRKDAAGAILYAAELATQLALDAIQLLGGNGYINEYPTGRLLRDAKLYEIGAGTSEIRRMLIGRELFNESK</sequence>
<evidence type="ECO:0000256" key="1">
    <source>
        <dbReference type="ARBA" id="ARBA00001974"/>
    </source>
</evidence>
<dbReference type="SUPFAM" id="SSF47203">
    <property type="entry name" value="Acyl-CoA dehydrogenase C-terminal domain-like"/>
    <property type="match status" value="1"/>
</dbReference>
<dbReference type="Gene3D" id="2.40.110.10">
    <property type="entry name" value="Butyryl-CoA Dehydrogenase, subunit A, domain 2"/>
    <property type="match status" value="1"/>
</dbReference>
<dbReference type="PROSITE" id="PS00073">
    <property type="entry name" value="ACYL_COA_DH_2"/>
    <property type="match status" value="1"/>
</dbReference>
<evidence type="ECO:0000256" key="6">
    <source>
        <dbReference type="ARBA" id="ARBA00022630"/>
    </source>
</evidence>
<evidence type="ECO:0000256" key="11">
    <source>
        <dbReference type="RuleBase" id="RU362125"/>
    </source>
</evidence>
<evidence type="ECO:0000256" key="8">
    <source>
        <dbReference type="ARBA" id="ARBA00022946"/>
    </source>
</evidence>
<dbReference type="InterPro" id="IPR034183">
    <property type="entry name" value="IVD"/>
</dbReference>
<feature type="domain" description="Acyl-CoA dehydrogenase/oxidase C-terminal" evidence="12">
    <location>
        <begin position="236"/>
        <end position="384"/>
    </location>
</feature>
<evidence type="ECO:0000313" key="15">
    <source>
        <dbReference type="EMBL" id="EAQ32130.1"/>
    </source>
</evidence>
<dbReference type="InterPro" id="IPR006089">
    <property type="entry name" value="Acyl-CoA_DH_CS"/>
</dbReference>
<evidence type="ECO:0000256" key="2">
    <source>
        <dbReference type="ARBA" id="ARBA00004898"/>
    </source>
</evidence>
<dbReference type="SUPFAM" id="SSF56645">
    <property type="entry name" value="Acyl-CoA dehydrogenase NM domain-like"/>
    <property type="match status" value="1"/>
</dbReference>
<evidence type="ECO:0000256" key="5">
    <source>
        <dbReference type="ARBA" id="ARBA00018258"/>
    </source>
</evidence>
<keyword evidence="6 11" id="KW-0285">Flavoprotein</keyword>
<dbReference type="InterPro" id="IPR013786">
    <property type="entry name" value="AcylCoA_DH/ox_N"/>
</dbReference>
<dbReference type="InterPro" id="IPR009075">
    <property type="entry name" value="AcylCo_DH/oxidase_C"/>
</dbReference>
<dbReference type="Pfam" id="PF00441">
    <property type="entry name" value="Acyl-CoA_dh_1"/>
    <property type="match status" value="1"/>
</dbReference>
<comment type="similarity">
    <text evidence="3 11">Belongs to the acyl-CoA dehydrogenase family.</text>
</comment>
<evidence type="ECO:0000259" key="12">
    <source>
        <dbReference type="Pfam" id="PF00441"/>
    </source>
</evidence>
<dbReference type="PIRSF" id="PIRSF016578">
    <property type="entry name" value="HsaA"/>
    <property type="match status" value="1"/>
</dbReference>
<comment type="pathway">
    <text evidence="2">Amino-acid degradation; L-leucine degradation; (S)-3-hydroxy-3-methylglutaryl-CoA from 3-isovaleryl-CoA: step 1/3.</text>
</comment>
<keyword evidence="8" id="KW-0809">Transit peptide</keyword>